<protein>
    <submittedName>
        <fullName evidence="2">Uncharacterized protein</fullName>
    </submittedName>
</protein>
<accession>A0A0G4I2L9</accession>
<feature type="region of interest" description="Disordered" evidence="1">
    <location>
        <begin position="476"/>
        <end position="505"/>
    </location>
</feature>
<dbReference type="SUPFAM" id="SSF51735">
    <property type="entry name" value="NAD(P)-binding Rossmann-fold domains"/>
    <property type="match status" value="1"/>
</dbReference>
<organism evidence="2">
    <name type="scientific">Chromera velia CCMP2878</name>
    <dbReference type="NCBI Taxonomy" id="1169474"/>
    <lineage>
        <taxon>Eukaryota</taxon>
        <taxon>Sar</taxon>
        <taxon>Alveolata</taxon>
        <taxon>Colpodellida</taxon>
        <taxon>Chromeraceae</taxon>
        <taxon>Chromera</taxon>
    </lineage>
</organism>
<reference evidence="2" key="1">
    <citation type="submission" date="2014-11" db="EMBL/GenBank/DDBJ databases">
        <authorList>
            <person name="Otto D Thomas"/>
            <person name="Naeem Raeece"/>
        </authorList>
    </citation>
    <scope>NUCLEOTIDE SEQUENCE</scope>
</reference>
<dbReference type="InterPro" id="IPR036291">
    <property type="entry name" value="NAD(P)-bd_dom_sf"/>
</dbReference>
<evidence type="ECO:0000313" key="2">
    <source>
        <dbReference type="EMBL" id="CEM51174.1"/>
    </source>
</evidence>
<dbReference type="Gene3D" id="3.40.50.720">
    <property type="entry name" value="NAD(P)-binding Rossmann-like Domain"/>
    <property type="match status" value="1"/>
</dbReference>
<name>A0A0G4I2L9_9ALVE</name>
<proteinExistence type="predicted"/>
<sequence>VVRSEIFCAKPNCKGEVAANISPDFFEYSPETDKNQVDLSGSHILIVGDSRGMGKAALMRLIQVVGSEGRILGASRTPVERLSDDLKELHYNDNRYHHLQFDITKTPQYLYERDFTNGPLEKVTPIPNSSDDYANLKAEVETFLDSRLDHVIVTAGVIGNGNPLDVPWAHFSAMAAANTADHAVWDTVKSFMEQRFFGTWLTVSSYSTRVHGVLGQPAYFPGKNFRTSWASDMHLASSGHPLYEHIRFISLEPFLVETELAQPQNVIPIPKTEACGLVVDRTNLLAQVAIGDPESVVYPASTQEDLGTDMLELLCRRDIGKDKTDTNGKALPIRFTAVPSRLKERGAGAVLQSSLQVLDAWENYFRNTPINWVRNSPLLLDSYLAPFWWTSCARNKIDDLVEEYGNAPAGVRRLIESGDVAVILEATVANEVDQLRESVTEKGRGKVQPYRVEEKDALTHKVLQKTVPPLLQGAELLDEKTAGPLRPIPRSADSSSGSTKTKTSLSLPKEFSFDFDSLKFGLFEGLDQR</sequence>
<evidence type="ECO:0000256" key="1">
    <source>
        <dbReference type="SAM" id="MobiDB-lite"/>
    </source>
</evidence>
<dbReference type="EMBL" id="CDMZ01004871">
    <property type="protein sequence ID" value="CEM51174.1"/>
    <property type="molecule type" value="Genomic_DNA"/>
</dbReference>
<dbReference type="AlphaFoldDB" id="A0A0G4I2L9"/>
<dbReference type="VEuPathDB" id="CryptoDB:Cvel_35129"/>
<feature type="non-terminal residue" evidence="2">
    <location>
        <position position="1"/>
    </location>
</feature>
<gene>
    <name evidence="2" type="ORF">Cvel_35129</name>
</gene>
<feature type="compositionally biased region" description="Low complexity" evidence="1">
    <location>
        <begin position="494"/>
        <end position="505"/>
    </location>
</feature>